<organism evidence="6 7">
    <name type="scientific">Catalinimonas alkaloidigena</name>
    <dbReference type="NCBI Taxonomy" id="1075417"/>
    <lineage>
        <taxon>Bacteria</taxon>
        <taxon>Pseudomonadati</taxon>
        <taxon>Bacteroidota</taxon>
        <taxon>Cytophagia</taxon>
        <taxon>Cytophagales</taxon>
        <taxon>Catalimonadaceae</taxon>
        <taxon>Catalinimonas</taxon>
    </lineage>
</organism>
<dbReference type="EMBL" id="FNFO01000019">
    <property type="protein sequence ID" value="SDM68754.1"/>
    <property type="molecule type" value="Genomic_DNA"/>
</dbReference>
<dbReference type="STRING" id="1075417.SAMN05421823_11958"/>
<evidence type="ECO:0000313" key="6">
    <source>
        <dbReference type="EMBL" id="SDM68754.1"/>
    </source>
</evidence>
<dbReference type="Proteomes" id="UP000198510">
    <property type="component" value="Unassembled WGS sequence"/>
</dbReference>
<evidence type="ECO:0000256" key="3">
    <source>
        <dbReference type="ARBA" id="ARBA00023088"/>
    </source>
</evidence>
<evidence type="ECO:0000313" key="7">
    <source>
        <dbReference type="Proteomes" id="UP000198510"/>
    </source>
</evidence>
<evidence type="ECO:0000256" key="4">
    <source>
        <dbReference type="SAM" id="Phobius"/>
    </source>
</evidence>
<keyword evidence="4" id="KW-1133">Transmembrane helix</keyword>
<dbReference type="InterPro" id="IPR019931">
    <property type="entry name" value="LPXTG_anchor"/>
</dbReference>
<accession>A0A1G9V990</accession>
<protein>
    <submittedName>
        <fullName evidence="6">LPXTG-motif cell wall anchor domain-containing protein</fullName>
    </submittedName>
</protein>
<feature type="domain" description="Gram-positive cocci surface proteins LPxTG" evidence="5">
    <location>
        <begin position="183"/>
        <end position="215"/>
    </location>
</feature>
<keyword evidence="1" id="KW-0134">Cell wall</keyword>
<dbReference type="AlphaFoldDB" id="A0A1G9V990"/>
<dbReference type="RefSeq" id="WP_089688631.1">
    <property type="nucleotide sequence ID" value="NZ_FNFO01000019.1"/>
</dbReference>
<keyword evidence="4" id="KW-0472">Membrane</keyword>
<keyword evidence="4" id="KW-0812">Transmembrane</keyword>
<dbReference type="Pfam" id="PF00746">
    <property type="entry name" value="Gram_pos_anchor"/>
    <property type="match status" value="1"/>
</dbReference>
<evidence type="ECO:0000256" key="1">
    <source>
        <dbReference type="ARBA" id="ARBA00022512"/>
    </source>
</evidence>
<evidence type="ECO:0000256" key="2">
    <source>
        <dbReference type="ARBA" id="ARBA00022525"/>
    </source>
</evidence>
<sequence>MCGCKSTHLNYLGDPGMGVAAAASVLLHGQRYDVLIQDEEHSSYTGNIKKAGILKNGKVVILTDEKEEGGYRTWLNDQPLGGLIDMYVVDGVAHGVNDKGWYYKNEGYGWDGGTWEEFKKATETHKANRAKYSAEYDAAVAKIKALAAPSGSVLSSLPQGLALKEAANASVAPAGVGTGKMQAPSTGSSTMLWLGIGGGVLLLGLVLFFILRKKR</sequence>
<evidence type="ECO:0000259" key="5">
    <source>
        <dbReference type="PROSITE" id="PS50847"/>
    </source>
</evidence>
<keyword evidence="3" id="KW-0572">Peptidoglycan-anchor</keyword>
<gene>
    <name evidence="6" type="ORF">SAMN05421823_11958</name>
</gene>
<proteinExistence type="predicted"/>
<feature type="transmembrane region" description="Helical" evidence="4">
    <location>
        <begin position="191"/>
        <end position="211"/>
    </location>
</feature>
<name>A0A1G9V990_9BACT</name>
<dbReference type="NCBIfam" id="TIGR01167">
    <property type="entry name" value="LPXTG_anchor"/>
    <property type="match status" value="1"/>
</dbReference>
<dbReference type="PROSITE" id="PS50847">
    <property type="entry name" value="GRAM_POS_ANCHORING"/>
    <property type="match status" value="1"/>
</dbReference>
<keyword evidence="2" id="KW-0964">Secreted</keyword>
<reference evidence="6 7" key="1">
    <citation type="submission" date="2016-10" db="EMBL/GenBank/DDBJ databases">
        <authorList>
            <person name="de Groot N.N."/>
        </authorList>
    </citation>
    <scope>NUCLEOTIDE SEQUENCE [LARGE SCALE GENOMIC DNA]</scope>
    <source>
        <strain evidence="6 7">DSM 25186</strain>
    </source>
</reference>
<keyword evidence="7" id="KW-1185">Reference proteome</keyword>